<dbReference type="EMBL" id="BAAAZH010000012">
    <property type="protein sequence ID" value="GAA4115782.1"/>
    <property type="molecule type" value="Genomic_DNA"/>
</dbReference>
<gene>
    <name evidence="4" type="primary">phaC</name>
    <name evidence="4" type="ORF">GCM10022215_14900</name>
</gene>
<dbReference type="Proteomes" id="UP001501495">
    <property type="component" value="Unassembled WGS sequence"/>
</dbReference>
<sequence>MVNAPDHVDPEPSPALEHSLALDVMLIRAAVGAGRSVPAPEILSWGGQLVRRPRATGRRLADLARDAGRIGLGTAPPAPADRRFSDRAWSSNGAYRRWVQLHHATHRTAHRLLEDAALDDRATEKLSLLVDNVASALAPSNSPLNPAAIKEALDTGGASILRGLRNFVEDMSSAPRIPMMVDRSAFEVGRNLAVTPGHVVRRTELYELIQYGASTERVYATPLLMVPPTINKYYALDLAPGRSVIEYLVAAGFQVFAVSWRNPTSRHAALGLDAYVEAVIDALGTTRAISGSSSTSAWGTCSGGIITAVAAAYLAAKGRGGEVETLTLPVTLLDQQVEGSSRVLLDADLAGLATTRSARKGYLDGAALSEVFAWLRPDDLVWRYWVNNYLMGRRPPAFDLLYWNADSTRMPAALHRDFIDLALHNRLVEAGSLRCQGTPIDLGQVTVDAFVIGAAADHITPWQSCYRSTQLLGGKTEFVLSNSGHVAALVNPPDNPKAQYERAVDTPADPDAFRASAEHHTGSWWPAYSAWLTARSGDLVPAPQQAGDPDHPPLCAAPGTYVHEK</sequence>
<dbReference type="Pfam" id="PF07167">
    <property type="entry name" value="PhaC_N"/>
    <property type="match status" value="1"/>
</dbReference>
<evidence type="ECO:0000313" key="5">
    <source>
        <dbReference type="Proteomes" id="UP001501495"/>
    </source>
</evidence>
<evidence type="ECO:0000256" key="1">
    <source>
        <dbReference type="ARBA" id="ARBA00022679"/>
    </source>
</evidence>
<dbReference type="SUPFAM" id="SSF53474">
    <property type="entry name" value="alpha/beta-Hydrolases"/>
    <property type="match status" value="1"/>
</dbReference>
<keyword evidence="2" id="KW-0012">Acyltransferase</keyword>
<dbReference type="PANTHER" id="PTHR36837:SF5">
    <property type="entry name" value="POLY-3-HYDROXYBUTYRATE SYNTHASE"/>
    <property type="match status" value="1"/>
</dbReference>
<evidence type="ECO:0000259" key="3">
    <source>
        <dbReference type="Pfam" id="PF07167"/>
    </source>
</evidence>
<dbReference type="InterPro" id="IPR051321">
    <property type="entry name" value="PHA/PHB_synthase"/>
</dbReference>
<name>A0ABP7XH04_9ACTN</name>
<dbReference type="PANTHER" id="PTHR36837">
    <property type="entry name" value="POLY(3-HYDROXYALKANOATE) POLYMERASE SUBUNIT PHAC"/>
    <property type="match status" value="1"/>
</dbReference>
<dbReference type="Gene3D" id="3.40.50.1820">
    <property type="entry name" value="alpha/beta hydrolase"/>
    <property type="match status" value="1"/>
</dbReference>
<keyword evidence="5" id="KW-1185">Reference proteome</keyword>
<organism evidence="4 5">
    <name type="scientific">Nocardioides fonticola</name>
    <dbReference type="NCBI Taxonomy" id="450363"/>
    <lineage>
        <taxon>Bacteria</taxon>
        <taxon>Bacillati</taxon>
        <taxon>Actinomycetota</taxon>
        <taxon>Actinomycetes</taxon>
        <taxon>Propionibacteriales</taxon>
        <taxon>Nocardioidaceae</taxon>
        <taxon>Nocardioides</taxon>
    </lineage>
</organism>
<proteinExistence type="predicted"/>
<accession>A0ABP7XH04</accession>
<feature type="domain" description="Poly-beta-hydroxybutyrate polymerase N-terminal" evidence="3">
    <location>
        <begin position="81"/>
        <end position="248"/>
    </location>
</feature>
<protein>
    <submittedName>
        <fullName evidence="4">Class II poly(R)-hydroxyalkanoic acid synthase</fullName>
    </submittedName>
</protein>
<reference evidence="5" key="1">
    <citation type="journal article" date="2019" name="Int. J. Syst. Evol. Microbiol.">
        <title>The Global Catalogue of Microorganisms (GCM) 10K type strain sequencing project: providing services to taxonomists for standard genome sequencing and annotation.</title>
        <authorList>
            <consortium name="The Broad Institute Genomics Platform"/>
            <consortium name="The Broad Institute Genome Sequencing Center for Infectious Disease"/>
            <person name="Wu L."/>
            <person name="Ma J."/>
        </authorList>
    </citation>
    <scope>NUCLEOTIDE SEQUENCE [LARGE SCALE GENOMIC DNA]</scope>
    <source>
        <strain evidence="5">JCM 16703</strain>
    </source>
</reference>
<evidence type="ECO:0000313" key="4">
    <source>
        <dbReference type="EMBL" id="GAA4115782.1"/>
    </source>
</evidence>
<comment type="caution">
    <text evidence="4">The sequence shown here is derived from an EMBL/GenBank/DDBJ whole genome shotgun (WGS) entry which is preliminary data.</text>
</comment>
<dbReference type="InterPro" id="IPR029058">
    <property type="entry name" value="AB_hydrolase_fold"/>
</dbReference>
<keyword evidence="1" id="KW-0808">Transferase</keyword>
<dbReference type="InterPro" id="IPR010941">
    <property type="entry name" value="PhaC_N"/>
</dbReference>
<evidence type="ECO:0000256" key="2">
    <source>
        <dbReference type="ARBA" id="ARBA00023315"/>
    </source>
</evidence>